<sequence length="439" mass="43961">MLPHGIFAPHPAAVARADTTIEAEGVAAALEAPDGTVRGLAILVSDAGGLTPADAVLAADLTGRGLAVAAVDLSAWRRQLDTGDGDCVYLGSALEGLAKAAARTLALDNYFHPVVIGRGEGGLAAYAAVADAPAATLAGAVVIDPARQLHTARPVCAGAPATRSPTGGYAYGPADRLPEPVRLLLPADTAQPLGGALAGRAGVTAATVAGDAARLAAAADAAAALARGDAAAAALPAIDLPATGTPTALAVFFSGDGGWRDLDKTIGEALAARGVHVVGVDSLRYFWSARSPEEMADDITALVARADPTGRLPVALLGYSFGANTLPFAYAALPPALGERAKLVALLAPEATTRFQVSVAGWLGLGGDHAVGPAIAALPAAHTVCIYGAEEQGTACTLPELRQTPKLELGGGHHFDGNYAAIADRILGWIDGTQPLPSI</sequence>
<feature type="domain" description="Bacterial virulence" evidence="1">
    <location>
        <begin position="249"/>
        <end position="428"/>
    </location>
</feature>
<evidence type="ECO:0000259" key="1">
    <source>
        <dbReference type="Pfam" id="PF06057"/>
    </source>
</evidence>
<dbReference type="SUPFAM" id="SSF53474">
    <property type="entry name" value="alpha/beta-Hydrolases"/>
    <property type="match status" value="1"/>
</dbReference>
<reference evidence="2" key="1">
    <citation type="submission" date="2020-12" db="EMBL/GenBank/DDBJ databases">
        <title>Methylobrevis albus sp. nov., isolated from fresh water lack sediment.</title>
        <authorList>
            <person name="Zou Q."/>
        </authorList>
    </citation>
    <scope>NUCLEOTIDE SEQUENCE</scope>
    <source>
        <strain evidence="2">L22</strain>
    </source>
</reference>
<dbReference type="InterPro" id="IPR011225">
    <property type="entry name" value="IV_sec_VirJ"/>
</dbReference>
<protein>
    <submittedName>
        <fullName evidence="2">Virulence factor family protein</fullName>
    </submittedName>
</protein>
<dbReference type="Pfam" id="PF06057">
    <property type="entry name" value="VirJ"/>
    <property type="match status" value="1"/>
</dbReference>
<dbReference type="InterPro" id="IPR029058">
    <property type="entry name" value="AB_hydrolase_fold"/>
</dbReference>
<keyword evidence="3" id="KW-1185">Reference proteome</keyword>
<name>A0A931I023_9HYPH</name>
<organism evidence="2 3">
    <name type="scientific">Methylobrevis albus</name>
    <dbReference type="NCBI Taxonomy" id="2793297"/>
    <lineage>
        <taxon>Bacteria</taxon>
        <taxon>Pseudomonadati</taxon>
        <taxon>Pseudomonadota</taxon>
        <taxon>Alphaproteobacteria</taxon>
        <taxon>Hyphomicrobiales</taxon>
        <taxon>Pleomorphomonadaceae</taxon>
        <taxon>Methylobrevis</taxon>
    </lineage>
</organism>
<dbReference type="Gene3D" id="3.40.50.1820">
    <property type="entry name" value="alpha/beta hydrolase"/>
    <property type="match status" value="1"/>
</dbReference>
<dbReference type="PIRSF" id="PIRSF029063">
    <property type="entry name" value="IV_sec_VirJ"/>
    <property type="match status" value="1"/>
</dbReference>
<accession>A0A931I023</accession>
<dbReference type="EMBL" id="JADZLT010000049">
    <property type="protein sequence ID" value="MBH0237630.1"/>
    <property type="molecule type" value="Genomic_DNA"/>
</dbReference>
<dbReference type="Proteomes" id="UP000631694">
    <property type="component" value="Unassembled WGS sequence"/>
</dbReference>
<evidence type="ECO:0000313" key="3">
    <source>
        <dbReference type="Proteomes" id="UP000631694"/>
    </source>
</evidence>
<dbReference type="InterPro" id="IPR010333">
    <property type="entry name" value="VirJ"/>
</dbReference>
<proteinExistence type="predicted"/>
<evidence type="ECO:0000313" key="2">
    <source>
        <dbReference type="EMBL" id="MBH0237630.1"/>
    </source>
</evidence>
<gene>
    <name evidence="2" type="ORF">I5731_07355</name>
</gene>
<dbReference type="AlphaFoldDB" id="A0A931I023"/>
<comment type="caution">
    <text evidence="2">The sequence shown here is derived from an EMBL/GenBank/DDBJ whole genome shotgun (WGS) entry which is preliminary data.</text>
</comment>